<dbReference type="KEGG" id="cavi:CAV_0239"/>
<dbReference type="InterPro" id="IPR036681">
    <property type="entry name" value="PgpA-like_sf"/>
</dbReference>
<dbReference type="EMBL" id="CP022347">
    <property type="protein sequence ID" value="ASQ29911.1"/>
    <property type="molecule type" value="Genomic_DNA"/>
</dbReference>
<evidence type="ECO:0000259" key="2">
    <source>
        <dbReference type="Pfam" id="PF04608"/>
    </source>
</evidence>
<reference evidence="3 4" key="1">
    <citation type="submission" date="2017-07" db="EMBL/GenBank/DDBJ databases">
        <title>Analysis of two Campylobacter avium genomes and identification of a novel hippuricase gene.</title>
        <authorList>
            <person name="Miller W.G."/>
            <person name="Chapman M.H."/>
            <person name="Yee E."/>
            <person name="Revez J."/>
            <person name="Bono J.L."/>
            <person name="Rossi M."/>
        </authorList>
    </citation>
    <scope>NUCLEOTIDE SEQUENCE [LARGE SCALE GENOMIC DNA]</scope>
    <source>
        <strain evidence="3 4">LMG 24591</strain>
    </source>
</reference>
<dbReference type="InterPro" id="IPR026037">
    <property type="entry name" value="PgpA"/>
</dbReference>
<organism evidence="3 4">
    <name type="scientific">Campylobacter avium LMG 24591</name>
    <dbReference type="NCBI Taxonomy" id="522484"/>
    <lineage>
        <taxon>Bacteria</taxon>
        <taxon>Pseudomonadati</taxon>
        <taxon>Campylobacterota</taxon>
        <taxon>Epsilonproteobacteria</taxon>
        <taxon>Campylobacterales</taxon>
        <taxon>Campylobacteraceae</taxon>
        <taxon>Campylobacter</taxon>
    </lineage>
</organism>
<gene>
    <name evidence="3" type="primary">pgpA</name>
    <name evidence="3" type="ORF">CAV_0239</name>
</gene>
<feature type="transmembrane region" description="Helical" evidence="1">
    <location>
        <begin position="130"/>
        <end position="147"/>
    </location>
</feature>
<dbReference type="InterPro" id="IPR007686">
    <property type="entry name" value="YutG/PgpA"/>
</dbReference>
<name>A0A222MVS7_9BACT</name>
<evidence type="ECO:0000313" key="3">
    <source>
        <dbReference type="EMBL" id="ASQ29911.1"/>
    </source>
</evidence>
<feature type="transmembrane region" description="Helical" evidence="1">
    <location>
        <begin position="77"/>
        <end position="101"/>
    </location>
</feature>
<dbReference type="GO" id="GO:0006655">
    <property type="term" value="P:phosphatidylglycerol biosynthetic process"/>
    <property type="evidence" value="ECO:0007669"/>
    <property type="project" value="UniProtKB-UniPathway"/>
</dbReference>
<evidence type="ECO:0000313" key="4">
    <source>
        <dbReference type="Proteomes" id="UP000201169"/>
    </source>
</evidence>
<dbReference type="Gene3D" id="1.10.3760.10">
    <property type="entry name" value="PgpA-like"/>
    <property type="match status" value="1"/>
</dbReference>
<dbReference type="SUPFAM" id="SSF101307">
    <property type="entry name" value="YutG-like"/>
    <property type="match status" value="1"/>
</dbReference>
<evidence type="ECO:0000256" key="1">
    <source>
        <dbReference type="SAM" id="Phobius"/>
    </source>
</evidence>
<keyword evidence="3" id="KW-0378">Hydrolase</keyword>
<dbReference type="AlphaFoldDB" id="A0A222MVS7"/>
<dbReference type="RefSeq" id="WP_094324701.1">
    <property type="nucleotide sequence ID" value="NZ_CP022347.1"/>
</dbReference>
<keyword evidence="4" id="KW-1185">Reference proteome</keyword>
<dbReference type="Pfam" id="PF04608">
    <property type="entry name" value="PgpA"/>
    <property type="match status" value="1"/>
</dbReference>
<feature type="domain" description="YutG/PgpA" evidence="2">
    <location>
        <begin position="5"/>
        <end position="143"/>
    </location>
</feature>
<feature type="transmembrane region" description="Helical" evidence="1">
    <location>
        <begin position="36"/>
        <end position="57"/>
    </location>
</feature>
<proteinExistence type="predicted"/>
<dbReference type="PANTHER" id="PTHR36305:SF1">
    <property type="entry name" value="PHOSPHATIDYLGLYCEROPHOSPHATASE A"/>
    <property type="match status" value="1"/>
</dbReference>
<dbReference type="PIRSF" id="PIRSF006162">
    <property type="entry name" value="PgpA"/>
    <property type="match status" value="1"/>
</dbReference>
<protein>
    <submittedName>
        <fullName evidence="3">Phosphatidylglycerophosphatase A</fullName>
        <ecNumber evidence="3">3.1.3.27</ecNumber>
    </submittedName>
</protein>
<keyword evidence="1" id="KW-0472">Membrane</keyword>
<dbReference type="CDD" id="cd06971">
    <property type="entry name" value="PgpA"/>
    <property type="match status" value="1"/>
</dbReference>
<dbReference type="Proteomes" id="UP000201169">
    <property type="component" value="Chromosome"/>
</dbReference>
<dbReference type="EC" id="3.1.3.27" evidence="3"/>
<dbReference type="OrthoDB" id="9804091at2"/>
<sequence>MRKAFLTFFYTGTVSIAPGTVGTVAALIPAFFVLKYFGVQTLFLLCILIFVAAIPHINAYEKESEIHDDKHIVIDEVAGVFLALSIYGSTVFSFILSFILFRVFDITKPSIIRRVDENVKGGLGVMLDDILAGALAGLCCAIICGLMQRLNMLTWDIAIKDLF</sequence>
<keyword evidence="1" id="KW-1133">Transmembrane helix</keyword>
<dbReference type="PANTHER" id="PTHR36305">
    <property type="entry name" value="PHOSPHATIDYLGLYCEROPHOSPHATASE A"/>
    <property type="match status" value="1"/>
</dbReference>
<keyword evidence="1" id="KW-0812">Transmembrane</keyword>
<dbReference type="UniPathway" id="UPA00084">
    <property type="reaction ID" value="UER00504"/>
</dbReference>
<accession>A0A222MVS7</accession>
<dbReference type="GO" id="GO:0008962">
    <property type="term" value="F:phosphatidylglycerophosphatase activity"/>
    <property type="evidence" value="ECO:0007669"/>
    <property type="project" value="UniProtKB-EC"/>
</dbReference>